<comment type="cofactor">
    <cofactor evidence="2">
        <name>Cu(+)</name>
        <dbReference type="ChEBI" id="CHEBI:49552"/>
    </cofactor>
    <text evidence="2">Exposure to oxygen reduces copper binding and leads to the formation of a disulfide bond between the two Cys residues that bind the copper ion.</text>
</comment>
<comment type="subcellular location">
    <subcellularLocation>
        <location evidence="2">Periplasm</location>
    </subcellularLocation>
</comment>
<keyword evidence="2" id="KW-0408">Iron</keyword>
<feature type="binding site" evidence="2">
    <location>
        <position position="208"/>
    </location>
    <ligand>
        <name>substrate</name>
    </ligand>
</feature>
<keyword evidence="2" id="KW-0186">Copper</keyword>
<keyword evidence="2" id="KW-0763">Sulfate respiration</keyword>
<keyword evidence="2" id="KW-0813">Transport</keyword>
<comment type="cofactor">
    <cofactor evidence="2">
        <name>heme c</name>
        <dbReference type="ChEBI" id="CHEBI:61717"/>
    </cofactor>
    <text evidence="2">Binds 8 heme c groups covalently per monomer.</text>
</comment>
<dbReference type="GO" id="GO:0070814">
    <property type="term" value="P:hydrogen sulfide biosynthetic process"/>
    <property type="evidence" value="ECO:0007669"/>
    <property type="project" value="UniProtKB-UniRule"/>
</dbReference>
<keyword evidence="2" id="KW-0349">Heme</keyword>
<feature type="chain" id="PRO_5009013591" description="Dissimilatory sulfite reductase" evidence="2">
    <location>
        <begin position="25"/>
        <end position="684"/>
    </location>
</feature>
<feature type="binding site" description="covalent" evidence="2">
    <location>
        <position position="361"/>
    </location>
    <ligand>
        <name>heme c</name>
        <dbReference type="ChEBI" id="CHEBI:61717"/>
        <label>4</label>
    </ligand>
</feature>
<evidence type="ECO:0000256" key="2">
    <source>
        <dbReference type="HAMAP-Rule" id="MF_02023"/>
    </source>
</evidence>
<comment type="pathway">
    <text evidence="2">Sulfur metabolism; sulfite reduction.</text>
</comment>
<feature type="binding site" description="axial binding residue" evidence="2">
    <location>
        <position position="562"/>
    </location>
    <ligand>
        <name>heme c</name>
        <dbReference type="ChEBI" id="CHEBI:61717"/>
        <label>8</label>
    </ligand>
    <ligandPart>
        <name>Fe</name>
        <dbReference type="ChEBI" id="CHEBI:18248"/>
    </ligandPart>
</feature>
<name>H3KGB9_9BURK</name>
<feature type="binding site" description="covalent" evidence="2">
    <location>
        <position position="144"/>
    </location>
    <ligand>
        <name>heme c</name>
        <dbReference type="ChEBI" id="CHEBI:61717"/>
        <label>1</label>
    </ligand>
</feature>
<feature type="binding site" description="axial binding residue" evidence="2">
    <location>
        <position position="462"/>
    </location>
    <ligand>
        <name>heme c</name>
        <dbReference type="ChEBI" id="CHEBI:61717"/>
        <label>8</label>
    </ligand>
    <ligandPart>
        <name>Fe</name>
        <dbReference type="ChEBI" id="CHEBI:18248"/>
    </ligandPart>
</feature>
<organism evidence="4 5">
    <name type="scientific">Sutterella parvirubra YIT 11816</name>
    <dbReference type="NCBI Taxonomy" id="762967"/>
    <lineage>
        <taxon>Bacteria</taxon>
        <taxon>Pseudomonadati</taxon>
        <taxon>Pseudomonadota</taxon>
        <taxon>Betaproteobacteria</taxon>
        <taxon>Burkholderiales</taxon>
        <taxon>Sutterellaceae</taxon>
        <taxon>Sutterella</taxon>
    </lineage>
</organism>
<comment type="catalytic activity">
    <reaction evidence="2">
        <text>[protein]-disulfide + hydrogen sulfide + 2 A + 3 H2O = [protein]-dithiol + sulfite + 2 AH2 + H(+)</text>
        <dbReference type="Rhea" id="RHEA:51676"/>
        <dbReference type="Rhea" id="RHEA-COMP:10593"/>
        <dbReference type="Rhea" id="RHEA-COMP:10594"/>
        <dbReference type="ChEBI" id="CHEBI:13193"/>
        <dbReference type="ChEBI" id="CHEBI:15377"/>
        <dbReference type="ChEBI" id="CHEBI:15378"/>
        <dbReference type="ChEBI" id="CHEBI:17359"/>
        <dbReference type="ChEBI" id="CHEBI:17499"/>
        <dbReference type="ChEBI" id="CHEBI:29919"/>
        <dbReference type="ChEBI" id="CHEBI:29950"/>
        <dbReference type="ChEBI" id="CHEBI:50058"/>
    </reaction>
</comment>
<dbReference type="GO" id="GO:0005507">
    <property type="term" value="F:copper ion binding"/>
    <property type="evidence" value="ECO:0007669"/>
    <property type="project" value="UniProtKB-UniRule"/>
</dbReference>
<feature type="binding site" description="axial binding residue" evidence="2">
    <location>
        <position position="449"/>
    </location>
    <ligand>
        <name>heme c</name>
        <dbReference type="ChEBI" id="CHEBI:61717"/>
        <label>6</label>
    </ligand>
    <ligandPart>
        <name>Fe</name>
        <dbReference type="ChEBI" id="CHEBI:18248"/>
    </ligandPart>
</feature>
<feature type="binding site" evidence="2">
    <location>
        <position position="399"/>
    </location>
    <ligand>
        <name>Cu(+)</name>
        <dbReference type="ChEBI" id="CHEBI:49552"/>
    </ligand>
</feature>
<feature type="binding site" description="covalent" evidence="2">
    <location>
        <position position="147"/>
    </location>
    <ligand>
        <name>heme c</name>
        <dbReference type="ChEBI" id="CHEBI:61717"/>
        <label>1</label>
    </ligand>
</feature>
<feature type="binding site" description="covalent" evidence="2">
    <location>
        <position position="302"/>
    </location>
    <ligand>
        <name>heme c</name>
        <dbReference type="ChEBI" id="CHEBI:61717"/>
        <label>2</label>
    </ligand>
</feature>
<feature type="binding site" description="covalent" evidence="2">
    <location>
        <position position="421"/>
    </location>
    <ligand>
        <name>heme c</name>
        <dbReference type="ChEBI" id="CHEBI:61717"/>
        <label>5</label>
    </ligand>
</feature>
<keyword evidence="2" id="KW-0479">Metal-binding</keyword>
<dbReference type="PANTHER" id="PTHR35038">
    <property type="entry name" value="DISSIMILATORY SULFITE REDUCTASE SIRA"/>
    <property type="match status" value="1"/>
</dbReference>
<feature type="binding site" description="covalent" evidence="2">
    <location>
        <position position="364"/>
    </location>
    <ligand>
        <name>heme c</name>
        <dbReference type="ChEBI" id="CHEBI:61717"/>
        <label>4</label>
    </ligand>
</feature>
<evidence type="ECO:0000313" key="5">
    <source>
        <dbReference type="Proteomes" id="UP000004956"/>
    </source>
</evidence>
<feature type="binding site" description="covalent" evidence="2">
    <location>
        <position position="545"/>
    </location>
    <ligand>
        <name>heme c</name>
        <dbReference type="ChEBI" id="CHEBI:61717"/>
        <label>8</label>
    </ligand>
</feature>
<feature type="binding site" description="covalent" evidence="2">
    <location>
        <position position="561"/>
    </location>
    <ligand>
        <name>heme c</name>
        <dbReference type="ChEBI" id="CHEBI:61717"/>
        <label>8</label>
    </ligand>
</feature>
<feature type="binding site" description="axial binding residue" evidence="2">
    <location>
        <position position="425"/>
    </location>
    <ligand>
        <name>heme c</name>
        <dbReference type="ChEBI" id="CHEBI:61717"/>
        <label>3</label>
    </ligand>
    <ligandPart>
        <name>Fe</name>
        <dbReference type="ChEBI" id="CHEBI:18248"/>
    </ligandPart>
</feature>
<feature type="binding site" description="covalent" evidence="2">
    <location>
        <position position="448"/>
    </location>
    <ligand>
        <name>heme c</name>
        <dbReference type="ChEBI" id="CHEBI:61717"/>
        <label>6</label>
    </ligand>
</feature>
<dbReference type="Proteomes" id="UP000004956">
    <property type="component" value="Unassembled WGS sequence"/>
</dbReference>
<evidence type="ECO:0000256" key="1">
    <source>
        <dbReference type="ARBA" id="ARBA00022729"/>
    </source>
</evidence>
<comment type="function">
    <text evidence="2">Respiratory sulfite reductase that catalyzes the reduction of sulfite to sulfide in a single step, consuming six electrons in the process.</text>
</comment>
<dbReference type="GO" id="GO:0020037">
    <property type="term" value="F:heme binding"/>
    <property type="evidence" value="ECO:0007669"/>
    <property type="project" value="UniProtKB-UniRule"/>
</dbReference>
<feature type="binding site" description="axial binding residue" evidence="2">
    <location>
        <position position="160"/>
    </location>
    <ligand>
        <name>heme c</name>
        <dbReference type="ChEBI" id="CHEBI:61717"/>
        <label>4</label>
    </ligand>
    <ligandPart>
        <name>Fe</name>
        <dbReference type="ChEBI" id="CHEBI:18248"/>
    </ligandPart>
</feature>
<feature type="binding site" description="covalent" evidence="2">
    <location>
        <position position="342"/>
    </location>
    <ligand>
        <name>heme c</name>
        <dbReference type="ChEBI" id="CHEBI:61717"/>
        <label>3</label>
    </ligand>
</feature>
<reference evidence="4 5" key="1">
    <citation type="submission" date="2011-11" db="EMBL/GenBank/DDBJ databases">
        <authorList>
            <person name="Weinstock G."/>
            <person name="Sodergren E."/>
            <person name="Clifton S."/>
            <person name="Fulton L."/>
            <person name="Fulton B."/>
            <person name="Courtney L."/>
            <person name="Fronick C."/>
            <person name="Harrison M."/>
            <person name="Strong C."/>
            <person name="Farmer C."/>
            <person name="Delahaunty K."/>
            <person name="Markovic C."/>
            <person name="Hall O."/>
            <person name="Minx P."/>
            <person name="Tomlinson C."/>
            <person name="Mitreva M."/>
            <person name="Hou S."/>
            <person name="Chen J."/>
            <person name="Wollam A."/>
            <person name="Pepin K.H."/>
            <person name="Johnson M."/>
            <person name="Bhonagiri V."/>
            <person name="Zhang X."/>
            <person name="Suruliraj S."/>
            <person name="Warren W."/>
            <person name="Chinwalla A."/>
            <person name="Mardis E.R."/>
            <person name="Wilson R.K."/>
        </authorList>
    </citation>
    <scope>NUCLEOTIDE SEQUENCE [LARGE SCALE GENOMIC DNA]</scope>
    <source>
        <strain evidence="4 5">YIT 11816</strain>
    </source>
</reference>
<dbReference type="InterPro" id="IPR036280">
    <property type="entry name" value="Multihaem_cyt_sf"/>
</dbReference>
<comment type="similarity">
    <text evidence="2">Belongs to the multiheme cytochrome c family.</text>
</comment>
<feature type="binding site" description="axial binding residue" evidence="2">
    <location>
        <position position="365"/>
    </location>
    <ligand>
        <name>heme c</name>
        <dbReference type="ChEBI" id="CHEBI:61717"/>
        <label>4</label>
    </ligand>
    <ligandPart>
        <name>Fe</name>
        <dbReference type="ChEBI" id="CHEBI:18248"/>
    </ligandPart>
</feature>
<feature type="signal peptide" evidence="2">
    <location>
        <begin position="1"/>
        <end position="24"/>
    </location>
</feature>
<dbReference type="EMBL" id="AFBQ01000268">
    <property type="protein sequence ID" value="EHY30852.1"/>
    <property type="molecule type" value="Genomic_DNA"/>
</dbReference>
<feature type="binding site" description="axial binding residue" evidence="2">
    <location>
        <position position="411"/>
    </location>
    <ligand>
        <name>heme c</name>
        <dbReference type="ChEBI" id="CHEBI:61717"/>
        <label>6</label>
    </ligand>
    <ligandPart>
        <name>Fe</name>
        <dbReference type="ChEBI" id="CHEBI:18248"/>
    </ligandPart>
</feature>
<proteinExistence type="inferred from homology"/>
<sequence length="684" mass="75671" precursor="true">MHATLKTVTAVLFCSAAAASTAFAADAVPGTGNKNVNPVTQAVYANPDGDQATKGVKTLQDYIVQEKELFEFLFENHPIFKYAERGDIVGVYKVSTRGSEYLGEGNAAGYTKAGGFKKPQASQYRLSAKSILDYPNRFVGPERCGECHAVQYQKWKRSRHAQTIRFPGEHPEVDNDLKKKLYGSDASILPDGITPDVIYATVGTPRTKYGYIDGWLVRGSYHVRDGLLKDGTGKIVAGGNQFSRGWAQWLTPERAKEIAKVVPGFPTEMKDFGGSGSHQWGETSYGASFEKEFLFQPASSYCEVCHAFKFDFKTKDEFFAALGDPKELQKHTISKGIACEECHGAGGHLVGAESNGFQTNCERCHQRSNFIPEDVNTEAGQGKIENGFNAKMKSSCPSCGTEGSQLMMSKHYEKGMRCVTCHDPHEVTSNDWTSYYTKPAIRKTCQDCHKDQADVVAQTNTHSKMDCVDCHMPFTMSCENFTAIQRPDMAGFDAVRRSHIFNIKVDPTAKMLNPAEGQSRASNSKGWRIAKDEEGHGYVDLMWSCARTANAEKGVTDNKGCHSAFLSELEEGLQYTDQKQIYDEVMEWQNPVKDGYKTAVAAQERIAKLLEVTKVPVDAKTEIMMLVDKARDITIEVEKDGSWGVHAPDYLKTRVETANAYLTKAQAILDNGGFPAVEKEEAKK</sequence>
<feature type="binding site" evidence="2">
    <location>
        <position position="285"/>
    </location>
    <ligand>
        <name>substrate</name>
    </ligand>
</feature>
<feature type="binding site" description="covalent" evidence="2">
    <location>
        <position position="418"/>
    </location>
    <ligand>
        <name>heme c</name>
        <dbReference type="ChEBI" id="CHEBI:61717"/>
        <label>5</label>
    </ligand>
</feature>
<feature type="binding site" description="axial binding residue" evidence="2">
    <location>
        <position position="348"/>
    </location>
    <ligand>
        <name>heme c</name>
        <dbReference type="ChEBI" id="CHEBI:61717"/>
        <label>1</label>
    </ligand>
    <ligandPart>
        <name>Fe</name>
        <dbReference type="ChEBI" id="CHEBI:18248"/>
    </ligandPart>
</feature>
<keyword evidence="2" id="KW-0249">Electron transport</keyword>
<dbReference type="HAMAP" id="MF_02023">
    <property type="entry name" value="Sulfite_red"/>
    <property type="match status" value="1"/>
</dbReference>
<accession>H3KGB9</accession>
<feature type="binding site" description="axial binding residue" evidence="2">
    <location>
        <position position="499"/>
    </location>
    <ligand>
        <name>heme c</name>
        <dbReference type="ChEBI" id="CHEBI:61717"/>
        <label>5</label>
    </ligand>
    <ligandPart>
        <name>Fe</name>
        <dbReference type="ChEBI" id="CHEBI:18248"/>
    </ligandPart>
</feature>
<feature type="binding site" description="covalent" evidence="2">
    <location>
        <position position="339"/>
    </location>
    <ligand>
        <name>heme c</name>
        <dbReference type="ChEBI" id="CHEBI:61717"/>
        <label>3</label>
    </ligand>
</feature>
<dbReference type="EC" id="1.8.99.-" evidence="2"/>
<feature type="binding site" description="covalent" evidence="2">
    <location>
        <position position="305"/>
    </location>
    <ligand>
        <name>heme c</name>
        <dbReference type="ChEBI" id="CHEBI:61717"/>
        <label>2</label>
    </ligand>
</feature>
<feature type="domain" description="Doubled CXXCH motif" evidence="3">
    <location>
        <begin position="415"/>
        <end position="453"/>
    </location>
</feature>
<feature type="binding site" description="covalent" evidence="2">
    <location>
        <position position="445"/>
    </location>
    <ligand>
        <name>heme c</name>
        <dbReference type="ChEBI" id="CHEBI:61717"/>
        <label>6</label>
    </ligand>
</feature>
<feature type="binding site" description="covalent" evidence="2">
    <location>
        <position position="470"/>
    </location>
    <ligand>
        <name>heme c</name>
        <dbReference type="ChEBI" id="CHEBI:61717"/>
        <label>7</label>
    </ligand>
</feature>
<dbReference type="UniPathway" id="UPA00370"/>
<dbReference type="GO" id="GO:0009061">
    <property type="term" value="P:anaerobic respiration"/>
    <property type="evidence" value="ECO:0007669"/>
    <property type="project" value="UniProtKB-KW"/>
</dbReference>
<dbReference type="AlphaFoldDB" id="H3KGB9"/>
<feature type="binding site" description="axial binding residue" evidence="2">
    <location>
        <position position="148"/>
    </location>
    <ligand>
        <name>heme c</name>
        <dbReference type="ChEBI" id="CHEBI:61717"/>
        <label>1</label>
    </ligand>
    <ligandPart>
        <name>Fe</name>
        <dbReference type="ChEBI" id="CHEBI:18248"/>
    </ligandPart>
</feature>
<dbReference type="SUPFAM" id="SSF48695">
    <property type="entry name" value="Multiheme cytochromes"/>
    <property type="match status" value="1"/>
</dbReference>
<feature type="binding site" description="axial binding residue" evidence="2">
    <location>
        <position position="471"/>
    </location>
    <ligand>
        <name>heme c</name>
        <dbReference type="ChEBI" id="CHEBI:61717"/>
        <label>7</label>
    </ligand>
    <ligandPart>
        <name>Fe</name>
        <dbReference type="ChEBI" id="CHEBI:18248"/>
    </ligandPart>
</feature>
<feature type="binding site" description="axial binding residue" evidence="2">
    <location>
        <position position="343"/>
    </location>
    <ligand>
        <name>heme c</name>
        <dbReference type="ChEBI" id="CHEBI:61717"/>
        <label>3</label>
    </ligand>
    <ligandPart>
        <name>Fe</name>
        <dbReference type="ChEBI" id="CHEBI:18248"/>
    </ligandPart>
</feature>
<dbReference type="GO" id="GO:0005506">
    <property type="term" value="F:iron ion binding"/>
    <property type="evidence" value="ECO:0007669"/>
    <property type="project" value="UniProtKB-UniRule"/>
</dbReference>
<dbReference type="Gene3D" id="1.10.1130.10">
    <property type="entry name" value="Flavocytochrome C3, Chain A"/>
    <property type="match status" value="1"/>
</dbReference>
<keyword evidence="5" id="KW-1185">Reference proteome</keyword>
<dbReference type="Pfam" id="PF09699">
    <property type="entry name" value="Paired_CXXCH_1"/>
    <property type="match status" value="1"/>
</dbReference>
<protein>
    <recommendedName>
        <fullName evidence="2">Dissimilatory sulfite reductase</fullName>
        <ecNumber evidence="2">1.8.99.-</ecNumber>
    </recommendedName>
</protein>
<dbReference type="GO" id="GO:0042597">
    <property type="term" value="C:periplasmic space"/>
    <property type="evidence" value="ECO:0007669"/>
    <property type="project" value="UniProtKB-SubCell"/>
</dbReference>
<dbReference type="InterPro" id="IPR051829">
    <property type="entry name" value="Multiheme_Cytochr_ET"/>
</dbReference>
<dbReference type="InterPro" id="IPR032897">
    <property type="entry name" value="Sulfite_reductase"/>
</dbReference>
<dbReference type="PANTHER" id="PTHR35038:SF8">
    <property type="entry name" value="C-TYPE POLYHEME CYTOCHROME OMCC"/>
    <property type="match status" value="1"/>
</dbReference>
<evidence type="ECO:0000313" key="4">
    <source>
        <dbReference type="EMBL" id="EHY30852.1"/>
    </source>
</evidence>
<dbReference type="InterPro" id="IPR010177">
    <property type="entry name" value="Paired_CXXCH_1"/>
</dbReference>
<feature type="binding site" description="axial binding residue" evidence="2">
    <location>
        <position position="306"/>
    </location>
    <ligand>
        <name>heme c</name>
        <dbReference type="ChEBI" id="CHEBI:61717"/>
        <label>2</label>
    </ligand>
    <ligandPart>
        <name>Fe</name>
        <dbReference type="ChEBI" id="CHEBI:18248"/>
    </ligandPart>
</feature>
<feature type="binding site" description="axial binding residue" evidence="2">
    <location>
        <position position="646"/>
    </location>
    <ligand>
        <name>heme c</name>
        <dbReference type="ChEBI" id="CHEBI:61717"/>
        <label>7</label>
    </ligand>
    <ligandPart>
        <name>Fe</name>
        <dbReference type="ChEBI" id="CHEBI:18248"/>
    </ligandPart>
</feature>
<keyword evidence="2" id="KW-0560">Oxidoreductase</keyword>
<feature type="binding site" description="covalent" evidence="2">
    <location>
        <position position="467"/>
    </location>
    <ligand>
        <name>heme c</name>
        <dbReference type="ChEBI" id="CHEBI:61717"/>
        <label>7</label>
    </ligand>
</feature>
<dbReference type="PATRIC" id="fig|762967.3.peg.1415"/>
<comment type="caution">
    <text evidence="4">The sequence shown here is derived from an EMBL/GenBank/DDBJ whole genome shotgun (WGS) entry which is preliminary data.</text>
</comment>
<dbReference type="OrthoDB" id="9814800at2"/>
<feature type="binding site" description="axial binding residue" evidence="2">
    <location>
        <position position="422"/>
    </location>
    <ligand>
        <name>heme c</name>
        <dbReference type="ChEBI" id="CHEBI:61717"/>
        <label>5</label>
    </ligand>
    <ligandPart>
        <name>Fe</name>
        <dbReference type="ChEBI" id="CHEBI:18248"/>
    </ligandPart>
</feature>
<feature type="binding site" evidence="2">
    <location>
        <position position="367"/>
    </location>
    <ligand>
        <name>substrate</name>
    </ligand>
</feature>
<dbReference type="GO" id="GO:0016002">
    <property type="term" value="F:sulfite reductase activity"/>
    <property type="evidence" value="ECO:0007669"/>
    <property type="project" value="UniProtKB-UniRule"/>
</dbReference>
<keyword evidence="1 2" id="KW-0732">Signal</keyword>
<dbReference type="STRING" id="762967.HMPREF9440_01799"/>
<keyword evidence="2" id="KW-0574">Periplasm</keyword>
<gene>
    <name evidence="4" type="ORF">HMPREF9440_01799</name>
</gene>
<dbReference type="HOGENOM" id="CLU_406457_0_0_4"/>
<dbReference type="Gene3D" id="3.90.10.10">
    <property type="entry name" value="Cytochrome C3"/>
    <property type="match status" value="2"/>
</dbReference>
<dbReference type="RefSeq" id="WP_008542914.1">
    <property type="nucleotide sequence ID" value="NZ_JH604993.1"/>
</dbReference>
<feature type="binding site" evidence="2">
    <location>
        <position position="478"/>
    </location>
    <ligand>
        <name>Cu(+)</name>
        <dbReference type="ChEBI" id="CHEBI:49552"/>
    </ligand>
</feature>
<evidence type="ECO:0000259" key="3">
    <source>
        <dbReference type="Pfam" id="PF09699"/>
    </source>
</evidence>